<dbReference type="InterPro" id="IPR018117">
    <property type="entry name" value="C5_DNA_meth_AS"/>
</dbReference>
<feature type="compositionally biased region" description="Basic and acidic residues" evidence="9">
    <location>
        <begin position="207"/>
        <end position="217"/>
    </location>
</feature>
<keyword evidence="3 6" id="KW-0949">S-adenosyl-L-methionine</keyword>
<dbReference type="Proteomes" id="UP000239590">
    <property type="component" value="Unassembled WGS sequence"/>
</dbReference>
<feature type="compositionally biased region" description="Polar residues" evidence="9">
    <location>
        <begin position="297"/>
        <end position="308"/>
    </location>
</feature>
<dbReference type="InterPro" id="IPR029063">
    <property type="entry name" value="SAM-dependent_MTases_sf"/>
</dbReference>
<dbReference type="NCBIfam" id="TIGR00675">
    <property type="entry name" value="dcm"/>
    <property type="match status" value="1"/>
</dbReference>
<dbReference type="SUPFAM" id="SSF53335">
    <property type="entry name" value="S-adenosyl-L-methionine-dependent methyltransferases"/>
    <property type="match status" value="1"/>
</dbReference>
<sequence>MTHASLFSGIGGFDLAAEWMGWENLFHCEINPFCTQILKYYWPNAVHYSDIKQTDFTPWRGRVDVLSGGFPCQPFSSAGKRKGTADDRYLWPEMLRAIREIEPTWIVGENVRGLVTWNDGMVFEQVCADLEAEGYEVQAFVIPAAGVNAPHRRERVWFIAYADRSRHDWRGQRQNGESGKRTICENINDDRFEVRSQATTCSTVTSDADRSGHRSDYEFGQNRPASLESEGFGQEWKRVRTVTGGNGSEETTSDPFSLGFRRESDGEGEPKLPSQNEQKRAFANTDSDKRPSGGELDQQSRQAPSTNGCRHVGHSNGQHASTKQSVSSGPGPEPGRIRNLSDTNPYNERLEKPRCQPQQQKTHGEFGVKHKNGSRAWSEFPTQSPLRSRDDGFPTRLDGITVSKLRTESIKGFGNAVVPQVVYRIFLTILFS</sequence>
<evidence type="ECO:0000256" key="7">
    <source>
        <dbReference type="RuleBase" id="RU000416"/>
    </source>
</evidence>
<keyword evidence="2 6" id="KW-0808">Transferase</keyword>
<dbReference type="InterPro" id="IPR031303">
    <property type="entry name" value="C5_meth_CS"/>
</dbReference>
<feature type="compositionally biased region" description="Basic and acidic residues" evidence="9">
    <location>
        <begin position="260"/>
        <end position="270"/>
    </location>
</feature>
<feature type="region of interest" description="Disordered" evidence="9">
    <location>
        <begin position="198"/>
        <end position="392"/>
    </location>
</feature>
<dbReference type="Gene3D" id="3.40.50.150">
    <property type="entry name" value="Vaccinia Virus protein VP39"/>
    <property type="match status" value="1"/>
</dbReference>
<keyword evidence="4" id="KW-0680">Restriction system</keyword>
<dbReference type="OrthoDB" id="32195at2"/>
<evidence type="ECO:0000313" key="11">
    <source>
        <dbReference type="Proteomes" id="UP000239590"/>
    </source>
</evidence>
<dbReference type="PROSITE" id="PS00094">
    <property type="entry name" value="C5_MTASE_1"/>
    <property type="match status" value="1"/>
</dbReference>
<dbReference type="PROSITE" id="PS00095">
    <property type="entry name" value="C5_MTASE_2"/>
    <property type="match status" value="1"/>
</dbReference>
<gene>
    <name evidence="10" type="ORF">C5O19_11245</name>
</gene>
<evidence type="ECO:0000256" key="6">
    <source>
        <dbReference type="PROSITE-ProRule" id="PRU01016"/>
    </source>
</evidence>
<comment type="similarity">
    <text evidence="6 7">Belongs to the class I-like SAM-binding methyltransferase superfamily. C5-methyltransferase family.</text>
</comment>
<feature type="compositionally biased region" description="Polar residues" evidence="9">
    <location>
        <begin position="315"/>
        <end position="328"/>
    </location>
</feature>
<dbReference type="PANTHER" id="PTHR46098">
    <property type="entry name" value="TRNA (CYTOSINE(38)-C(5))-METHYLTRANSFERASE"/>
    <property type="match status" value="1"/>
</dbReference>
<dbReference type="InterPro" id="IPR001525">
    <property type="entry name" value="C5_MeTfrase"/>
</dbReference>
<evidence type="ECO:0000313" key="10">
    <source>
        <dbReference type="EMBL" id="PQA60162.1"/>
    </source>
</evidence>
<dbReference type="GO" id="GO:0032259">
    <property type="term" value="P:methylation"/>
    <property type="evidence" value="ECO:0007669"/>
    <property type="project" value="UniProtKB-KW"/>
</dbReference>
<dbReference type="PRINTS" id="PR00105">
    <property type="entry name" value="C5METTRFRASE"/>
</dbReference>
<dbReference type="PROSITE" id="PS51679">
    <property type="entry name" value="SAM_MT_C5"/>
    <property type="match status" value="1"/>
</dbReference>
<dbReference type="InterPro" id="IPR050750">
    <property type="entry name" value="C5-MTase"/>
</dbReference>
<evidence type="ECO:0000256" key="9">
    <source>
        <dbReference type="SAM" id="MobiDB-lite"/>
    </source>
</evidence>
<keyword evidence="11" id="KW-1185">Reference proteome</keyword>
<evidence type="ECO:0000256" key="8">
    <source>
        <dbReference type="RuleBase" id="RU000417"/>
    </source>
</evidence>
<feature type="active site" evidence="6">
    <location>
        <position position="72"/>
    </location>
</feature>
<protein>
    <recommendedName>
        <fullName evidence="8">Cytosine-specific methyltransferase</fullName>
        <ecNumber evidence="8">2.1.1.37</ecNumber>
    </recommendedName>
</protein>
<evidence type="ECO:0000256" key="3">
    <source>
        <dbReference type="ARBA" id="ARBA00022691"/>
    </source>
</evidence>
<comment type="caution">
    <text evidence="10">The sequence shown here is derived from an EMBL/GenBank/DDBJ whole genome shotgun (WGS) entry which is preliminary data.</text>
</comment>
<keyword evidence="1 6" id="KW-0489">Methyltransferase</keyword>
<dbReference type="Pfam" id="PF00145">
    <property type="entry name" value="DNA_methylase"/>
    <property type="match status" value="1"/>
</dbReference>
<dbReference type="PANTHER" id="PTHR46098:SF1">
    <property type="entry name" value="TRNA (CYTOSINE(38)-C(5))-METHYLTRANSFERASE"/>
    <property type="match status" value="1"/>
</dbReference>
<comment type="catalytic activity">
    <reaction evidence="5 8">
        <text>a 2'-deoxycytidine in DNA + S-adenosyl-L-methionine = a 5-methyl-2'-deoxycytidine in DNA + S-adenosyl-L-homocysteine + H(+)</text>
        <dbReference type="Rhea" id="RHEA:13681"/>
        <dbReference type="Rhea" id="RHEA-COMP:11369"/>
        <dbReference type="Rhea" id="RHEA-COMP:11370"/>
        <dbReference type="ChEBI" id="CHEBI:15378"/>
        <dbReference type="ChEBI" id="CHEBI:57856"/>
        <dbReference type="ChEBI" id="CHEBI:59789"/>
        <dbReference type="ChEBI" id="CHEBI:85452"/>
        <dbReference type="ChEBI" id="CHEBI:85454"/>
        <dbReference type="EC" id="2.1.1.37"/>
    </reaction>
</comment>
<accession>A0A2S7IR49</accession>
<name>A0A2S7IR49_9BACT</name>
<evidence type="ECO:0000256" key="1">
    <source>
        <dbReference type="ARBA" id="ARBA00022603"/>
    </source>
</evidence>
<dbReference type="GO" id="GO:0003886">
    <property type="term" value="F:DNA (cytosine-5-)-methyltransferase activity"/>
    <property type="evidence" value="ECO:0007669"/>
    <property type="project" value="UniProtKB-EC"/>
</dbReference>
<reference evidence="11" key="1">
    <citation type="submission" date="2018-02" db="EMBL/GenBank/DDBJ databases">
        <title>Genome sequencing of Solimonas sp. HR-BB.</title>
        <authorList>
            <person name="Lee Y."/>
            <person name="Jeon C.O."/>
        </authorList>
    </citation>
    <scope>NUCLEOTIDE SEQUENCE [LARGE SCALE GENOMIC DNA]</scope>
    <source>
        <strain evidence="11">HR-U</strain>
    </source>
</reference>
<dbReference type="AlphaFoldDB" id="A0A2S7IR49"/>
<dbReference type="EMBL" id="PTRA01000001">
    <property type="protein sequence ID" value="PQA60162.1"/>
    <property type="molecule type" value="Genomic_DNA"/>
</dbReference>
<evidence type="ECO:0000256" key="5">
    <source>
        <dbReference type="ARBA" id="ARBA00047422"/>
    </source>
</evidence>
<proteinExistence type="inferred from homology"/>
<organism evidence="10 11">
    <name type="scientific">Siphonobacter curvatus</name>
    <dbReference type="NCBI Taxonomy" id="2094562"/>
    <lineage>
        <taxon>Bacteria</taxon>
        <taxon>Pseudomonadati</taxon>
        <taxon>Bacteroidota</taxon>
        <taxon>Cytophagia</taxon>
        <taxon>Cytophagales</taxon>
        <taxon>Cytophagaceae</taxon>
        <taxon>Siphonobacter</taxon>
    </lineage>
</organism>
<dbReference type="GO" id="GO:0009307">
    <property type="term" value="P:DNA restriction-modification system"/>
    <property type="evidence" value="ECO:0007669"/>
    <property type="project" value="UniProtKB-KW"/>
</dbReference>
<dbReference type="EC" id="2.1.1.37" evidence="8"/>
<evidence type="ECO:0000256" key="2">
    <source>
        <dbReference type="ARBA" id="ARBA00022679"/>
    </source>
</evidence>
<evidence type="ECO:0000256" key="4">
    <source>
        <dbReference type="ARBA" id="ARBA00022747"/>
    </source>
</evidence>